<dbReference type="Gene3D" id="1.10.510.10">
    <property type="entry name" value="Transferase(Phosphotransferase) domain 1"/>
    <property type="match status" value="1"/>
</dbReference>
<feature type="domain" description="Protein kinase" evidence="11">
    <location>
        <begin position="4"/>
        <end position="254"/>
    </location>
</feature>
<feature type="compositionally biased region" description="Low complexity" evidence="10">
    <location>
        <begin position="505"/>
        <end position="516"/>
    </location>
</feature>
<keyword evidence="2" id="KW-0723">Serine/threonine-protein kinase</keyword>
<evidence type="ECO:0000256" key="8">
    <source>
        <dbReference type="ARBA" id="ARBA00048679"/>
    </source>
</evidence>
<dbReference type="InterPro" id="IPR008271">
    <property type="entry name" value="Ser/Thr_kinase_AS"/>
</dbReference>
<feature type="region of interest" description="Disordered" evidence="10">
    <location>
        <begin position="560"/>
        <end position="592"/>
    </location>
</feature>
<evidence type="ECO:0000313" key="12">
    <source>
        <dbReference type="EMBL" id="GLI61210.1"/>
    </source>
</evidence>
<feature type="compositionally biased region" description="Polar residues" evidence="10">
    <location>
        <begin position="560"/>
        <end position="570"/>
    </location>
</feature>
<evidence type="ECO:0000256" key="2">
    <source>
        <dbReference type="ARBA" id="ARBA00022527"/>
    </source>
</evidence>
<dbReference type="Proteomes" id="UP001165090">
    <property type="component" value="Unassembled WGS sequence"/>
</dbReference>
<feature type="binding site" evidence="9">
    <location>
        <position position="34"/>
    </location>
    <ligand>
        <name>ATP</name>
        <dbReference type="ChEBI" id="CHEBI:30616"/>
    </ligand>
</feature>
<feature type="compositionally biased region" description="Polar residues" evidence="10">
    <location>
        <begin position="375"/>
        <end position="390"/>
    </location>
</feature>
<dbReference type="SMART" id="SM00220">
    <property type="entry name" value="S_TKc"/>
    <property type="match status" value="1"/>
</dbReference>
<proteinExistence type="predicted"/>
<dbReference type="PROSITE" id="PS50011">
    <property type="entry name" value="PROTEIN_KINASE_DOM"/>
    <property type="match status" value="1"/>
</dbReference>
<keyword evidence="4 9" id="KW-0547">Nucleotide-binding</keyword>
<evidence type="ECO:0000256" key="4">
    <source>
        <dbReference type="ARBA" id="ARBA00022741"/>
    </source>
</evidence>
<evidence type="ECO:0000313" key="13">
    <source>
        <dbReference type="Proteomes" id="UP001165090"/>
    </source>
</evidence>
<dbReference type="InterPro" id="IPR051131">
    <property type="entry name" value="NEK_Ser/Thr_kinase_NIMA"/>
</dbReference>
<comment type="catalytic activity">
    <reaction evidence="8">
        <text>L-seryl-[protein] + ATP = O-phospho-L-seryl-[protein] + ADP + H(+)</text>
        <dbReference type="Rhea" id="RHEA:17989"/>
        <dbReference type="Rhea" id="RHEA-COMP:9863"/>
        <dbReference type="Rhea" id="RHEA-COMP:11604"/>
        <dbReference type="ChEBI" id="CHEBI:15378"/>
        <dbReference type="ChEBI" id="CHEBI:29999"/>
        <dbReference type="ChEBI" id="CHEBI:30616"/>
        <dbReference type="ChEBI" id="CHEBI:83421"/>
        <dbReference type="ChEBI" id="CHEBI:456216"/>
        <dbReference type="EC" id="2.7.11.1"/>
    </reaction>
</comment>
<dbReference type="InterPro" id="IPR000719">
    <property type="entry name" value="Prot_kinase_dom"/>
</dbReference>
<dbReference type="PROSITE" id="PS00108">
    <property type="entry name" value="PROTEIN_KINASE_ST"/>
    <property type="match status" value="1"/>
</dbReference>
<keyword evidence="3" id="KW-0808">Transferase</keyword>
<dbReference type="EC" id="2.7.11.1" evidence="1"/>
<evidence type="ECO:0000256" key="7">
    <source>
        <dbReference type="ARBA" id="ARBA00047899"/>
    </source>
</evidence>
<feature type="compositionally biased region" description="Low complexity" evidence="10">
    <location>
        <begin position="686"/>
        <end position="699"/>
    </location>
</feature>
<evidence type="ECO:0000256" key="5">
    <source>
        <dbReference type="ARBA" id="ARBA00022777"/>
    </source>
</evidence>
<dbReference type="EMBL" id="BSDZ01000009">
    <property type="protein sequence ID" value="GLI61210.1"/>
    <property type="molecule type" value="Genomic_DNA"/>
</dbReference>
<name>A0ABQ5RUD7_9CHLO</name>
<feature type="region of interest" description="Disordered" evidence="10">
    <location>
        <begin position="680"/>
        <end position="701"/>
    </location>
</feature>
<keyword evidence="13" id="KW-1185">Reference proteome</keyword>
<dbReference type="PANTHER" id="PTHR44899">
    <property type="entry name" value="CAMK FAMILY PROTEIN KINASE"/>
    <property type="match status" value="1"/>
</dbReference>
<reference evidence="12 13" key="1">
    <citation type="journal article" date="2023" name="IScience">
        <title>Expanded male sex-determining region conserved during the evolution of homothallism in the green alga Volvox.</title>
        <authorList>
            <person name="Yamamoto K."/>
            <person name="Matsuzaki R."/>
            <person name="Mahakham W."/>
            <person name="Heman W."/>
            <person name="Sekimoto H."/>
            <person name="Kawachi M."/>
            <person name="Minakuchi Y."/>
            <person name="Toyoda A."/>
            <person name="Nozaki H."/>
        </authorList>
    </citation>
    <scope>NUCLEOTIDE SEQUENCE [LARGE SCALE GENOMIC DNA]</scope>
    <source>
        <strain evidence="12 13">NIES-4468</strain>
    </source>
</reference>
<dbReference type="InterPro" id="IPR017441">
    <property type="entry name" value="Protein_kinase_ATP_BS"/>
</dbReference>
<evidence type="ECO:0000256" key="1">
    <source>
        <dbReference type="ARBA" id="ARBA00012513"/>
    </source>
</evidence>
<evidence type="ECO:0000256" key="6">
    <source>
        <dbReference type="ARBA" id="ARBA00022840"/>
    </source>
</evidence>
<feature type="region of interest" description="Disordered" evidence="10">
    <location>
        <begin position="479"/>
        <end position="533"/>
    </location>
</feature>
<feature type="compositionally biased region" description="Polar residues" evidence="10">
    <location>
        <begin position="449"/>
        <end position="459"/>
    </location>
</feature>
<sequence length="787" mass="85025">MQNYLVVKKLGTGTYGSAYLVSLRVNPSQQYVLKKVKVDGSDSSADSEVKVLRSLSHPLVLSYVDHFMYKGHLCIVTEYCDAGDLYQLLRARKAALPEAHLLDLFAQVLLAIQHVHSKNILHRDLKTQNIFLTSGGSIRLGDFGISRPLNGTMDLASTIIGTPYYMSPEVMSSMPYDFKSDMWSLGCVLYEMMSLKHAFDATDMSSLVMKILRGEHLPIPQGFSQELKDLVRQLLCKNPKMRPSPEQILKMPFIKEYVARARETVGQLEQQRGAAGGRSAGGRSNRGTECGQLGPGVPSFHRHSQGTGVSLDPVGPSGAGLSPSQLDRALEAANDRLRRIQLEREALMKQAHGAAQGSSGAPANGSPVSRRVSASPHQASSPQLAGQASEPSLGGAARVSVVSSGLSPGGGAVGPSGLSGKSWREKEEALQRLQQARSSQRDLPMQISGPLQQPGSGMVQYQHSPFLSHLAGDVDSALERHREQRQLRSSRPQSPEYGGAGGGATSPPGAGTTTAAMDPKTRMKARKEEEARRREAELLHARKAYFEERKQAAARLQQLYTPSPSNQVATTARRATDSSSFSAHGGSGDYHPMQQQQHIQYSSPHHLHPTCSASHGGGVDNVLLREFSGDVGGPQLSYYSGGGGVPLPRGPTCQGVSDSDEDLEYGESCAMQEFEAELVSPGSGVSSPTAPATTAGASPQLQQALDRGGLADRILALREVCAYNLGQPLYELIYGYIRKRMAQGMTDDAAFRQELLQRLGPGRMQYVHLIDQLIYFEDMHGLQSALM</sequence>
<accession>A0ABQ5RUD7</accession>
<dbReference type="SUPFAM" id="SSF56112">
    <property type="entry name" value="Protein kinase-like (PK-like)"/>
    <property type="match status" value="1"/>
</dbReference>
<evidence type="ECO:0000259" key="11">
    <source>
        <dbReference type="PROSITE" id="PS50011"/>
    </source>
</evidence>
<comment type="catalytic activity">
    <reaction evidence="7">
        <text>L-threonyl-[protein] + ATP = O-phospho-L-threonyl-[protein] + ADP + H(+)</text>
        <dbReference type="Rhea" id="RHEA:46608"/>
        <dbReference type="Rhea" id="RHEA-COMP:11060"/>
        <dbReference type="Rhea" id="RHEA-COMP:11605"/>
        <dbReference type="ChEBI" id="CHEBI:15378"/>
        <dbReference type="ChEBI" id="CHEBI:30013"/>
        <dbReference type="ChEBI" id="CHEBI:30616"/>
        <dbReference type="ChEBI" id="CHEBI:61977"/>
        <dbReference type="ChEBI" id="CHEBI:456216"/>
        <dbReference type="EC" id="2.7.11.1"/>
    </reaction>
</comment>
<dbReference type="PROSITE" id="PS00107">
    <property type="entry name" value="PROTEIN_KINASE_ATP"/>
    <property type="match status" value="1"/>
</dbReference>
<organism evidence="12 13">
    <name type="scientific">Volvox africanus</name>
    <dbReference type="NCBI Taxonomy" id="51714"/>
    <lineage>
        <taxon>Eukaryota</taxon>
        <taxon>Viridiplantae</taxon>
        <taxon>Chlorophyta</taxon>
        <taxon>core chlorophytes</taxon>
        <taxon>Chlorophyceae</taxon>
        <taxon>CS clade</taxon>
        <taxon>Chlamydomonadales</taxon>
        <taxon>Volvocaceae</taxon>
        <taxon>Volvox</taxon>
    </lineage>
</organism>
<evidence type="ECO:0000256" key="9">
    <source>
        <dbReference type="PROSITE-ProRule" id="PRU10141"/>
    </source>
</evidence>
<comment type="caution">
    <text evidence="12">The sequence shown here is derived from an EMBL/GenBank/DDBJ whole genome shotgun (WGS) entry which is preliminary data.</text>
</comment>
<dbReference type="Pfam" id="PF00069">
    <property type="entry name" value="Pkinase"/>
    <property type="match status" value="1"/>
</dbReference>
<evidence type="ECO:0000256" key="3">
    <source>
        <dbReference type="ARBA" id="ARBA00022679"/>
    </source>
</evidence>
<protein>
    <recommendedName>
        <fullName evidence="1">non-specific serine/threonine protein kinase</fullName>
        <ecNumber evidence="1">2.7.11.1</ecNumber>
    </recommendedName>
</protein>
<keyword evidence="6 9" id="KW-0067">ATP-binding</keyword>
<keyword evidence="5" id="KW-0418">Kinase</keyword>
<feature type="region of interest" description="Disordered" evidence="10">
    <location>
        <begin position="349"/>
        <end position="459"/>
    </location>
</feature>
<evidence type="ECO:0000256" key="10">
    <source>
        <dbReference type="SAM" id="MobiDB-lite"/>
    </source>
</evidence>
<feature type="compositionally biased region" description="Low complexity" evidence="10">
    <location>
        <begin position="353"/>
        <end position="369"/>
    </location>
</feature>
<dbReference type="InterPro" id="IPR011009">
    <property type="entry name" value="Kinase-like_dom_sf"/>
</dbReference>
<feature type="region of interest" description="Disordered" evidence="10">
    <location>
        <begin position="267"/>
        <end position="324"/>
    </location>
</feature>
<dbReference type="PANTHER" id="PTHR44899:SF3">
    <property type="entry name" value="SERINE_THREONINE-PROTEIN KINASE NEK1"/>
    <property type="match status" value="1"/>
</dbReference>
<dbReference type="CDD" id="cd08215">
    <property type="entry name" value="STKc_Nek"/>
    <property type="match status" value="1"/>
</dbReference>
<gene>
    <name evidence="12" type="ORF">VaNZ11_003502</name>
</gene>